<sequence length="110" mass="12208">MPDAVLGDDPIETPSSFISRSGCQLRILFIAGQRTHPITKKACRIAFPSNPNISFVSLTYNWFHNSEDSPEEEDSSDTRKRILAKGIQITLALSSDRLCYSVPVRDVGPI</sequence>
<organism evidence="1 2">
    <name type="scientific">Roridomyces roridus</name>
    <dbReference type="NCBI Taxonomy" id="1738132"/>
    <lineage>
        <taxon>Eukaryota</taxon>
        <taxon>Fungi</taxon>
        <taxon>Dikarya</taxon>
        <taxon>Basidiomycota</taxon>
        <taxon>Agaricomycotina</taxon>
        <taxon>Agaricomycetes</taxon>
        <taxon>Agaricomycetidae</taxon>
        <taxon>Agaricales</taxon>
        <taxon>Marasmiineae</taxon>
        <taxon>Mycenaceae</taxon>
        <taxon>Roridomyces</taxon>
    </lineage>
</organism>
<protein>
    <submittedName>
        <fullName evidence="1">Uncharacterized protein</fullName>
    </submittedName>
</protein>
<comment type="caution">
    <text evidence="1">The sequence shown here is derived from an EMBL/GenBank/DDBJ whole genome shotgun (WGS) entry which is preliminary data.</text>
</comment>
<dbReference type="EMBL" id="JARKIF010000010">
    <property type="protein sequence ID" value="KAJ7628857.1"/>
    <property type="molecule type" value="Genomic_DNA"/>
</dbReference>
<evidence type="ECO:0000313" key="2">
    <source>
        <dbReference type="Proteomes" id="UP001221142"/>
    </source>
</evidence>
<reference evidence="1" key="1">
    <citation type="submission" date="2023-03" db="EMBL/GenBank/DDBJ databases">
        <title>Massive genome expansion in bonnet fungi (Mycena s.s.) driven by repeated elements and novel gene families across ecological guilds.</title>
        <authorList>
            <consortium name="Lawrence Berkeley National Laboratory"/>
            <person name="Harder C.B."/>
            <person name="Miyauchi S."/>
            <person name="Viragh M."/>
            <person name="Kuo A."/>
            <person name="Thoen E."/>
            <person name="Andreopoulos B."/>
            <person name="Lu D."/>
            <person name="Skrede I."/>
            <person name="Drula E."/>
            <person name="Henrissat B."/>
            <person name="Morin E."/>
            <person name="Kohler A."/>
            <person name="Barry K."/>
            <person name="LaButti K."/>
            <person name="Morin E."/>
            <person name="Salamov A."/>
            <person name="Lipzen A."/>
            <person name="Mereny Z."/>
            <person name="Hegedus B."/>
            <person name="Baldrian P."/>
            <person name="Stursova M."/>
            <person name="Weitz H."/>
            <person name="Taylor A."/>
            <person name="Grigoriev I.V."/>
            <person name="Nagy L.G."/>
            <person name="Martin F."/>
            <person name="Kauserud H."/>
        </authorList>
    </citation>
    <scope>NUCLEOTIDE SEQUENCE</scope>
    <source>
        <strain evidence="1">9284</strain>
    </source>
</reference>
<dbReference type="AlphaFoldDB" id="A0AAD7BRU4"/>
<accession>A0AAD7BRU4</accession>
<name>A0AAD7BRU4_9AGAR</name>
<evidence type="ECO:0000313" key="1">
    <source>
        <dbReference type="EMBL" id="KAJ7628857.1"/>
    </source>
</evidence>
<proteinExistence type="predicted"/>
<keyword evidence="2" id="KW-1185">Reference proteome</keyword>
<gene>
    <name evidence="1" type="ORF">FB45DRAFT_1028923</name>
</gene>
<dbReference type="Proteomes" id="UP001221142">
    <property type="component" value="Unassembled WGS sequence"/>
</dbReference>